<sequence length="305" mass="32946">MTALSRLLWLDAARGFAVVAMVAYHFVWDLGNFDYIDRYFPYSAQFKSFGHAIALSFLFIAGVSLVLAHERNPSFGPFWRRLARIAAAAALVSLGTYLVFPQSFVFFGILHCIAAASLLAAPFLFLPWPASLFAAVAVFLAPRFLAAPVFDAPWLSWIGLSTVEPLTNDWRPLFPWSGALLAGVAFAKAPGVLAALGRFEPTGAGSAFANASGWLGRHSLAIYLLHQPLLFGVFLGIAKLSTPSENPFPKDFLAACEMRCEADGGAIEFCEAACGCVEARARDLPGEPAERALRLRALAEDCAKP</sequence>
<feature type="domain" description="Heparan-alpha-glucosaminide N-acetyltransferase catalytic" evidence="2">
    <location>
        <begin position="6"/>
        <end position="228"/>
    </location>
</feature>
<keyword evidence="1" id="KW-0812">Transmembrane</keyword>
<dbReference type="InterPro" id="IPR012429">
    <property type="entry name" value="HGSNAT_cat"/>
</dbReference>
<name>A0A1W6MVX0_9HYPH</name>
<dbReference type="EMBL" id="CP019948">
    <property type="protein sequence ID" value="ARN81722.1"/>
    <property type="molecule type" value="Genomic_DNA"/>
</dbReference>
<protein>
    <recommendedName>
        <fullName evidence="2">Heparan-alpha-glucosaminide N-acetyltransferase catalytic domain-containing protein</fullName>
    </recommendedName>
</protein>
<evidence type="ECO:0000313" key="3">
    <source>
        <dbReference type="EMBL" id="ARN81722.1"/>
    </source>
</evidence>
<evidence type="ECO:0000256" key="1">
    <source>
        <dbReference type="SAM" id="Phobius"/>
    </source>
</evidence>
<dbReference type="Proteomes" id="UP000193978">
    <property type="component" value="Chromosome"/>
</dbReference>
<gene>
    <name evidence="3" type="ORF">B1812_12275</name>
</gene>
<dbReference type="STRING" id="655015.B1812_12275"/>
<feature type="transmembrane region" description="Helical" evidence="1">
    <location>
        <begin position="132"/>
        <end position="156"/>
    </location>
</feature>
<proteinExistence type="predicted"/>
<keyword evidence="1" id="KW-0472">Membrane</keyword>
<keyword evidence="1" id="KW-1133">Transmembrane helix</keyword>
<dbReference type="OrthoDB" id="9807591at2"/>
<feature type="transmembrane region" description="Helical" evidence="1">
    <location>
        <begin position="48"/>
        <end position="69"/>
    </location>
</feature>
<feature type="transmembrane region" description="Helical" evidence="1">
    <location>
        <begin position="106"/>
        <end position="125"/>
    </location>
</feature>
<evidence type="ECO:0000259" key="2">
    <source>
        <dbReference type="Pfam" id="PF07786"/>
    </source>
</evidence>
<feature type="transmembrane region" description="Helical" evidence="1">
    <location>
        <begin position="176"/>
        <end position="199"/>
    </location>
</feature>
<feature type="transmembrane region" description="Helical" evidence="1">
    <location>
        <begin position="7"/>
        <end position="28"/>
    </location>
</feature>
<organism evidence="3 4">
    <name type="scientific">Methylocystis bryophila</name>
    <dbReference type="NCBI Taxonomy" id="655015"/>
    <lineage>
        <taxon>Bacteria</taxon>
        <taxon>Pseudomonadati</taxon>
        <taxon>Pseudomonadota</taxon>
        <taxon>Alphaproteobacteria</taxon>
        <taxon>Hyphomicrobiales</taxon>
        <taxon>Methylocystaceae</taxon>
        <taxon>Methylocystis</taxon>
    </lineage>
</organism>
<dbReference type="KEGG" id="mbry:B1812_12275"/>
<evidence type="ECO:0000313" key="4">
    <source>
        <dbReference type="Proteomes" id="UP000193978"/>
    </source>
</evidence>
<accession>A0A1W6MVX0</accession>
<dbReference type="Pfam" id="PF07786">
    <property type="entry name" value="HGSNAT_cat"/>
    <property type="match status" value="1"/>
</dbReference>
<reference evidence="3 4" key="1">
    <citation type="submission" date="2017-02" db="EMBL/GenBank/DDBJ databases">
        <authorList>
            <person name="Peterson S.W."/>
        </authorList>
    </citation>
    <scope>NUCLEOTIDE SEQUENCE [LARGE SCALE GENOMIC DNA]</scope>
    <source>
        <strain evidence="3 4">S285</strain>
    </source>
</reference>
<feature type="transmembrane region" description="Helical" evidence="1">
    <location>
        <begin position="81"/>
        <end position="100"/>
    </location>
</feature>
<keyword evidence="4" id="KW-1185">Reference proteome</keyword>
<dbReference type="AlphaFoldDB" id="A0A1W6MVX0"/>